<protein>
    <submittedName>
        <fullName evidence="2">Uncharacterized protein</fullName>
    </submittedName>
</protein>
<evidence type="ECO:0000313" key="2">
    <source>
        <dbReference type="EMBL" id="KRY14910.1"/>
    </source>
</evidence>
<feature type="region of interest" description="Disordered" evidence="1">
    <location>
        <begin position="1"/>
        <end position="21"/>
    </location>
</feature>
<gene>
    <name evidence="2" type="ORF">T12_6814</name>
</gene>
<proteinExistence type="predicted"/>
<organism evidence="2 3">
    <name type="scientific">Trichinella patagoniensis</name>
    <dbReference type="NCBI Taxonomy" id="990121"/>
    <lineage>
        <taxon>Eukaryota</taxon>
        <taxon>Metazoa</taxon>
        <taxon>Ecdysozoa</taxon>
        <taxon>Nematoda</taxon>
        <taxon>Enoplea</taxon>
        <taxon>Dorylaimia</taxon>
        <taxon>Trichinellida</taxon>
        <taxon>Trichinellidae</taxon>
        <taxon>Trichinella</taxon>
    </lineage>
</organism>
<evidence type="ECO:0000256" key="1">
    <source>
        <dbReference type="SAM" id="MobiDB-lite"/>
    </source>
</evidence>
<reference evidence="2 3" key="1">
    <citation type="submission" date="2015-01" db="EMBL/GenBank/DDBJ databases">
        <title>Evolution of Trichinella species and genotypes.</title>
        <authorList>
            <person name="Korhonen P.K."/>
            <person name="Edoardo P."/>
            <person name="Giuseppe L.R."/>
            <person name="Gasser R.B."/>
        </authorList>
    </citation>
    <scope>NUCLEOTIDE SEQUENCE [LARGE SCALE GENOMIC DNA]</scope>
    <source>
        <strain evidence="2">ISS2496</strain>
    </source>
</reference>
<sequence>MQESQEVDAKSSLLHAHSTPQDIQSHNNVVNVQHLSEAIVVIIRNMLLTLHYRSNSSTDK</sequence>
<dbReference type="AlphaFoldDB" id="A0A0V0ZRT3"/>
<dbReference type="Proteomes" id="UP000054783">
    <property type="component" value="Unassembled WGS sequence"/>
</dbReference>
<accession>A0A0V0ZRT3</accession>
<name>A0A0V0ZRT3_9BILA</name>
<keyword evidence="3" id="KW-1185">Reference proteome</keyword>
<evidence type="ECO:0000313" key="3">
    <source>
        <dbReference type="Proteomes" id="UP000054783"/>
    </source>
</evidence>
<dbReference type="EMBL" id="JYDQ01000106">
    <property type="protein sequence ID" value="KRY14910.1"/>
    <property type="molecule type" value="Genomic_DNA"/>
</dbReference>
<comment type="caution">
    <text evidence="2">The sequence shown here is derived from an EMBL/GenBank/DDBJ whole genome shotgun (WGS) entry which is preliminary data.</text>
</comment>